<evidence type="ECO:0000313" key="2">
    <source>
        <dbReference type="Proteomes" id="UP000828390"/>
    </source>
</evidence>
<sequence length="61" mass="6562">MMLVSIESWNMLARIGAISFDSSFRTRGLMLSGPAALKELSELRSFSIPTVDIVISGADGD</sequence>
<name>A0A9D4RNP8_DREPO</name>
<accession>A0A9D4RNP8</accession>
<comment type="caution">
    <text evidence="1">The sequence shown here is derived from an EMBL/GenBank/DDBJ whole genome shotgun (WGS) entry which is preliminary data.</text>
</comment>
<dbReference type="AlphaFoldDB" id="A0A9D4RNP8"/>
<proteinExistence type="predicted"/>
<protein>
    <submittedName>
        <fullName evidence="1">Uncharacterized protein</fullName>
    </submittedName>
</protein>
<reference evidence="1" key="2">
    <citation type="submission" date="2020-11" db="EMBL/GenBank/DDBJ databases">
        <authorList>
            <person name="McCartney M.A."/>
            <person name="Auch B."/>
            <person name="Kono T."/>
            <person name="Mallez S."/>
            <person name="Becker A."/>
            <person name="Gohl D.M."/>
            <person name="Silverstein K.A.T."/>
            <person name="Koren S."/>
            <person name="Bechman K.B."/>
            <person name="Herman A."/>
            <person name="Abrahante J.E."/>
            <person name="Garbe J."/>
        </authorList>
    </citation>
    <scope>NUCLEOTIDE SEQUENCE</scope>
    <source>
        <strain evidence="1">Duluth1</strain>
        <tissue evidence="1">Whole animal</tissue>
    </source>
</reference>
<reference evidence="1" key="1">
    <citation type="journal article" date="2019" name="bioRxiv">
        <title>The Genome of the Zebra Mussel, Dreissena polymorpha: A Resource for Invasive Species Research.</title>
        <authorList>
            <person name="McCartney M.A."/>
            <person name="Auch B."/>
            <person name="Kono T."/>
            <person name="Mallez S."/>
            <person name="Zhang Y."/>
            <person name="Obille A."/>
            <person name="Becker A."/>
            <person name="Abrahante J.E."/>
            <person name="Garbe J."/>
            <person name="Badalamenti J.P."/>
            <person name="Herman A."/>
            <person name="Mangelson H."/>
            <person name="Liachko I."/>
            <person name="Sullivan S."/>
            <person name="Sone E.D."/>
            <person name="Koren S."/>
            <person name="Silverstein K.A.T."/>
            <person name="Beckman K.B."/>
            <person name="Gohl D.M."/>
        </authorList>
    </citation>
    <scope>NUCLEOTIDE SEQUENCE</scope>
    <source>
        <strain evidence="1">Duluth1</strain>
        <tissue evidence="1">Whole animal</tissue>
    </source>
</reference>
<gene>
    <name evidence="1" type="ORF">DPMN_036240</name>
</gene>
<dbReference type="Proteomes" id="UP000828390">
    <property type="component" value="Unassembled WGS sequence"/>
</dbReference>
<dbReference type="EMBL" id="JAIWYP010000002">
    <property type="protein sequence ID" value="KAH3873015.1"/>
    <property type="molecule type" value="Genomic_DNA"/>
</dbReference>
<keyword evidence="2" id="KW-1185">Reference proteome</keyword>
<evidence type="ECO:0000313" key="1">
    <source>
        <dbReference type="EMBL" id="KAH3873015.1"/>
    </source>
</evidence>
<organism evidence="1 2">
    <name type="scientific">Dreissena polymorpha</name>
    <name type="common">Zebra mussel</name>
    <name type="synonym">Mytilus polymorpha</name>
    <dbReference type="NCBI Taxonomy" id="45954"/>
    <lineage>
        <taxon>Eukaryota</taxon>
        <taxon>Metazoa</taxon>
        <taxon>Spiralia</taxon>
        <taxon>Lophotrochozoa</taxon>
        <taxon>Mollusca</taxon>
        <taxon>Bivalvia</taxon>
        <taxon>Autobranchia</taxon>
        <taxon>Heteroconchia</taxon>
        <taxon>Euheterodonta</taxon>
        <taxon>Imparidentia</taxon>
        <taxon>Neoheterodontei</taxon>
        <taxon>Myida</taxon>
        <taxon>Dreissenoidea</taxon>
        <taxon>Dreissenidae</taxon>
        <taxon>Dreissena</taxon>
    </lineage>
</organism>